<dbReference type="InterPro" id="IPR011101">
    <property type="entry name" value="DUF5131"/>
</dbReference>
<accession>A0A1K1NB94</accession>
<organism evidence="1 2">
    <name type="scientific">Ruminococcus flavefaciens</name>
    <dbReference type="NCBI Taxonomy" id="1265"/>
    <lineage>
        <taxon>Bacteria</taxon>
        <taxon>Bacillati</taxon>
        <taxon>Bacillota</taxon>
        <taxon>Clostridia</taxon>
        <taxon>Eubacteriales</taxon>
        <taxon>Oscillospiraceae</taxon>
        <taxon>Ruminococcus</taxon>
    </lineage>
</organism>
<dbReference type="EMBL" id="FPIP01000004">
    <property type="protein sequence ID" value="SFW32720.1"/>
    <property type="molecule type" value="Genomic_DNA"/>
</dbReference>
<reference evidence="1 2" key="1">
    <citation type="submission" date="2016-11" db="EMBL/GenBank/DDBJ databases">
        <authorList>
            <person name="Jaros S."/>
            <person name="Januszkiewicz K."/>
            <person name="Wedrychowicz H."/>
        </authorList>
    </citation>
    <scope>NUCLEOTIDE SEQUENCE [LARGE SCALE GENOMIC DNA]</scope>
    <source>
        <strain evidence="1 2">YL228</strain>
    </source>
</reference>
<proteinExistence type="predicted"/>
<sequence>MAIWNPWHGCHKISAGCANCYVYRRDESIGKDASVVAKTGDYDLPLKKNRQGEYKLSAEDGIVFACMTSDFFLEDADEWRQGCWDMIRRRQDLHFHIITKRIDRFAQCIPSDWGDGWDNVTLCCTCENQDRTDYRLPIFLSLPIKHREVICEPMLGEINMEKHLSTGLIEHVSCGGESGENARPCDLRWIQEVRRECIRCAVPFTFRQTGAVFIKDGRTYHLDRKLHISQAKKSGYSYIPNMGMADAIKYKLPDRGALFARLSRSDFRNRFHLSAKDKAYVTEKGMETIRSHARDFVEKRLSAENPENDGKQTPMKGHPVFIAQHAAACCCRSCLEKWHNIPSGKVLTEGERSYIVDVLMEWIEREMHL</sequence>
<dbReference type="RefSeq" id="WP_072300087.1">
    <property type="nucleotide sequence ID" value="NZ_FPIP01000004.1"/>
</dbReference>
<dbReference type="Proteomes" id="UP000183461">
    <property type="component" value="Unassembled WGS sequence"/>
</dbReference>
<dbReference type="AlphaFoldDB" id="A0A1K1NB94"/>
<evidence type="ECO:0000313" key="2">
    <source>
        <dbReference type="Proteomes" id="UP000183461"/>
    </source>
</evidence>
<dbReference type="Pfam" id="PF13811">
    <property type="entry name" value="DUF4186"/>
    <property type="match status" value="1"/>
</dbReference>
<gene>
    <name evidence="1" type="ORF">SAMN02910280_1798</name>
</gene>
<evidence type="ECO:0000313" key="1">
    <source>
        <dbReference type="EMBL" id="SFW32720.1"/>
    </source>
</evidence>
<dbReference type="InterPro" id="IPR020378">
    <property type="entry name" value="DUF4186"/>
</dbReference>
<name>A0A1K1NB94_RUMFL</name>
<dbReference type="Pfam" id="PF07505">
    <property type="entry name" value="DUF5131"/>
    <property type="match status" value="1"/>
</dbReference>
<protein>
    <submittedName>
        <fullName evidence="1">Protein gp37</fullName>
    </submittedName>
</protein>